<dbReference type="GO" id="GO:0008408">
    <property type="term" value="F:3'-5' exonuclease activity"/>
    <property type="evidence" value="ECO:0007669"/>
    <property type="project" value="TreeGrafter"/>
</dbReference>
<evidence type="ECO:0000259" key="4">
    <source>
        <dbReference type="SMART" id="SM00479"/>
    </source>
</evidence>
<dbReference type="Pfam" id="PF00929">
    <property type="entry name" value="RNase_T"/>
    <property type="match status" value="1"/>
</dbReference>
<dbReference type="PANTHER" id="PTHR30231">
    <property type="entry name" value="DNA POLYMERASE III SUBUNIT EPSILON"/>
    <property type="match status" value="1"/>
</dbReference>
<dbReference type="SUPFAM" id="SSF53098">
    <property type="entry name" value="Ribonuclease H-like"/>
    <property type="match status" value="1"/>
</dbReference>
<dbReference type="InterPro" id="IPR012337">
    <property type="entry name" value="RNaseH-like_sf"/>
</dbReference>
<accession>A0A1H0AIN4</accession>
<dbReference type="Gene3D" id="3.30.420.10">
    <property type="entry name" value="Ribonuclease H-like superfamily/Ribonuclease H"/>
    <property type="match status" value="1"/>
</dbReference>
<protein>
    <submittedName>
        <fullName evidence="5">DNA polymerase-3 subunit epsilon</fullName>
    </submittedName>
</protein>
<dbReference type="InterPro" id="IPR013520">
    <property type="entry name" value="Ribonucl_H"/>
</dbReference>
<sequence length="239" mass="27295">MNVVDRWKRQLGALTGRAAYDAKGSRDAAAVAYARRMQRSQKERDHLTLPFHQLPVVVFDIETTGFSPRKGDTILSIGAVKLSGEKKEEFYSLLYSENDPPLVVKELTGISREELIEAPAAENVLTDFLSFIQGHTLVAHHASHEKAFMNHSLWSLFRTRFDYRLLDTTFLTRLIPSMQHMQALDDCCNFLNIALEERHHALADARITSELWLKCVGLLEQQGYVNLKDIYAELAKQRH</sequence>
<evidence type="ECO:0000256" key="3">
    <source>
        <dbReference type="ARBA" id="ARBA00022839"/>
    </source>
</evidence>
<proteinExistence type="predicted"/>
<keyword evidence="1" id="KW-0540">Nuclease</keyword>
<dbReference type="EMBL" id="FNIL01000001">
    <property type="protein sequence ID" value="SDN33231.1"/>
    <property type="molecule type" value="Genomic_DNA"/>
</dbReference>
<dbReference type="NCBIfam" id="NF005836">
    <property type="entry name" value="PRK07740.1"/>
    <property type="match status" value="1"/>
</dbReference>
<dbReference type="InterPro" id="IPR036397">
    <property type="entry name" value="RNaseH_sf"/>
</dbReference>
<name>A0A1H0AIN4_9BACI</name>
<keyword evidence="2" id="KW-0378">Hydrolase</keyword>
<dbReference type="Proteomes" id="UP000198778">
    <property type="component" value="Unassembled WGS sequence"/>
</dbReference>
<reference evidence="6" key="1">
    <citation type="submission" date="2016-10" db="EMBL/GenBank/DDBJ databases">
        <authorList>
            <person name="Varghese N."/>
            <person name="Submissions S."/>
        </authorList>
    </citation>
    <scope>NUCLEOTIDE SEQUENCE [LARGE SCALE GENOMIC DNA]</scope>
    <source>
        <strain evidence="6">CGMCC 1.10369</strain>
    </source>
</reference>
<dbReference type="STRING" id="745820.SAMN04488053_101497"/>
<organism evidence="5 6">
    <name type="scientific">Alkalicoccus daliensis</name>
    <dbReference type="NCBI Taxonomy" id="745820"/>
    <lineage>
        <taxon>Bacteria</taxon>
        <taxon>Bacillati</taxon>
        <taxon>Bacillota</taxon>
        <taxon>Bacilli</taxon>
        <taxon>Bacillales</taxon>
        <taxon>Bacillaceae</taxon>
        <taxon>Alkalicoccus</taxon>
    </lineage>
</organism>
<dbReference type="PANTHER" id="PTHR30231:SF41">
    <property type="entry name" value="DNA POLYMERASE III SUBUNIT EPSILON"/>
    <property type="match status" value="1"/>
</dbReference>
<dbReference type="GO" id="GO:0003676">
    <property type="term" value="F:nucleic acid binding"/>
    <property type="evidence" value="ECO:0007669"/>
    <property type="project" value="InterPro"/>
</dbReference>
<dbReference type="GO" id="GO:0005829">
    <property type="term" value="C:cytosol"/>
    <property type="evidence" value="ECO:0007669"/>
    <property type="project" value="TreeGrafter"/>
</dbReference>
<dbReference type="RefSeq" id="WP_175444152.1">
    <property type="nucleotide sequence ID" value="NZ_FNIL01000001.1"/>
</dbReference>
<evidence type="ECO:0000313" key="5">
    <source>
        <dbReference type="EMBL" id="SDN33231.1"/>
    </source>
</evidence>
<evidence type="ECO:0000313" key="6">
    <source>
        <dbReference type="Proteomes" id="UP000198778"/>
    </source>
</evidence>
<feature type="domain" description="Exonuclease" evidence="4">
    <location>
        <begin position="55"/>
        <end position="221"/>
    </location>
</feature>
<keyword evidence="6" id="KW-1185">Reference proteome</keyword>
<evidence type="ECO:0000256" key="2">
    <source>
        <dbReference type="ARBA" id="ARBA00022801"/>
    </source>
</evidence>
<gene>
    <name evidence="5" type="ORF">SAMN04488053_101497</name>
</gene>
<dbReference type="SMART" id="SM00479">
    <property type="entry name" value="EXOIII"/>
    <property type="match status" value="1"/>
</dbReference>
<dbReference type="FunFam" id="3.30.420.10:FF:000045">
    <property type="entry name" value="3'-5' exonuclease DinG"/>
    <property type="match status" value="1"/>
</dbReference>
<dbReference type="GO" id="GO:0045004">
    <property type="term" value="P:DNA replication proofreading"/>
    <property type="evidence" value="ECO:0007669"/>
    <property type="project" value="TreeGrafter"/>
</dbReference>
<dbReference type="CDD" id="cd06127">
    <property type="entry name" value="DEDDh"/>
    <property type="match status" value="1"/>
</dbReference>
<dbReference type="AlphaFoldDB" id="A0A1H0AIN4"/>
<keyword evidence="3" id="KW-0269">Exonuclease</keyword>
<evidence type="ECO:0000256" key="1">
    <source>
        <dbReference type="ARBA" id="ARBA00022722"/>
    </source>
</evidence>